<evidence type="ECO:0000256" key="11">
    <source>
        <dbReference type="ARBA" id="ARBA00049406"/>
    </source>
</evidence>
<sequence>MKFAELIGLSKKSQQPFHEVILINQMMEEGLDPLELSQKLKRLVITILDLCEKNFGKPSKSLTGMVQNAAYTFSNHQPLMMGKFNYIATVAALSMAESNASMGKIVACPTAGSCGVLPGVLYALWKVFSADVDDVTNAFIVAGEVGNRIASVASISGAIAGCQAEIGAAAAMASSALTYYFTLDPDKVAHAAALTLKSLMGLVCDPIGGFVEVPCIKRNATAVNLAIATAEMAIAGIQSVIPFDEVVEALSKVGRSLPEELRETGLGGIAATKTAQLLVEKIRGDQGEIFPEYGDN</sequence>
<evidence type="ECO:0000256" key="5">
    <source>
        <dbReference type="ARBA" id="ARBA00022432"/>
    </source>
</evidence>
<keyword evidence="10 13" id="KW-0456">Lyase</keyword>
<evidence type="ECO:0000259" key="12">
    <source>
        <dbReference type="Pfam" id="PF03313"/>
    </source>
</evidence>
<dbReference type="GO" id="GO:0051539">
    <property type="term" value="F:4 iron, 4 sulfur cluster binding"/>
    <property type="evidence" value="ECO:0007669"/>
    <property type="project" value="UniProtKB-KW"/>
</dbReference>
<evidence type="ECO:0000256" key="4">
    <source>
        <dbReference type="ARBA" id="ARBA00012093"/>
    </source>
</evidence>
<keyword evidence="7" id="KW-0479">Metal-binding</keyword>
<dbReference type="PATRIC" id="fig|688269.3.peg.1955"/>
<dbReference type="AlphaFoldDB" id="F7YXG3"/>
<dbReference type="eggNOG" id="COG1760">
    <property type="taxonomic scope" value="Bacteria"/>
</dbReference>
<dbReference type="GO" id="GO:0003941">
    <property type="term" value="F:L-serine ammonia-lyase activity"/>
    <property type="evidence" value="ECO:0007669"/>
    <property type="project" value="UniProtKB-EC"/>
</dbReference>
<evidence type="ECO:0000256" key="7">
    <source>
        <dbReference type="ARBA" id="ARBA00022723"/>
    </source>
</evidence>
<evidence type="ECO:0000256" key="10">
    <source>
        <dbReference type="ARBA" id="ARBA00023239"/>
    </source>
</evidence>
<name>F7YXG3_9THEM</name>
<accession>F7YXG3</accession>
<dbReference type="Pfam" id="PF03313">
    <property type="entry name" value="SDH_alpha"/>
    <property type="match status" value="1"/>
</dbReference>
<dbReference type="InterPro" id="IPR005130">
    <property type="entry name" value="Ser_deHydtase-like_asu"/>
</dbReference>
<dbReference type="KEGG" id="tta:Theth_1896"/>
<evidence type="ECO:0000256" key="3">
    <source>
        <dbReference type="ARBA" id="ARBA00008636"/>
    </source>
</evidence>
<feature type="domain" description="Serine dehydratase-like alpha subunit" evidence="12">
    <location>
        <begin position="21"/>
        <end position="270"/>
    </location>
</feature>
<dbReference type="InterPro" id="IPR051318">
    <property type="entry name" value="Fe-S_L-Ser"/>
</dbReference>
<evidence type="ECO:0000256" key="6">
    <source>
        <dbReference type="ARBA" id="ARBA00022485"/>
    </source>
</evidence>
<dbReference type="OrthoDB" id="9805537at2"/>
<evidence type="ECO:0000256" key="8">
    <source>
        <dbReference type="ARBA" id="ARBA00023004"/>
    </source>
</evidence>
<organism evidence="13 14">
    <name type="scientific">Pseudothermotoga thermarum DSM 5069</name>
    <dbReference type="NCBI Taxonomy" id="688269"/>
    <lineage>
        <taxon>Bacteria</taxon>
        <taxon>Thermotogati</taxon>
        <taxon>Thermotogota</taxon>
        <taxon>Thermotogae</taxon>
        <taxon>Thermotogales</taxon>
        <taxon>Thermotogaceae</taxon>
        <taxon>Pseudothermotoga</taxon>
    </lineage>
</organism>
<dbReference type="EMBL" id="CP002351">
    <property type="protein sequence ID" value="AEH51937.1"/>
    <property type="molecule type" value="Genomic_DNA"/>
</dbReference>
<dbReference type="GO" id="GO:0046872">
    <property type="term" value="F:metal ion binding"/>
    <property type="evidence" value="ECO:0007669"/>
    <property type="project" value="UniProtKB-KW"/>
</dbReference>
<dbReference type="EC" id="4.3.1.17" evidence="4"/>
<dbReference type="STRING" id="688269.Theth_1896"/>
<comment type="pathway">
    <text evidence="2">Carbohydrate biosynthesis; gluconeogenesis.</text>
</comment>
<keyword evidence="8" id="KW-0408">Iron</keyword>
<dbReference type="Proteomes" id="UP000006804">
    <property type="component" value="Chromosome"/>
</dbReference>
<keyword evidence="9" id="KW-0411">Iron-sulfur</keyword>
<evidence type="ECO:0000256" key="9">
    <source>
        <dbReference type="ARBA" id="ARBA00023014"/>
    </source>
</evidence>
<comment type="catalytic activity">
    <reaction evidence="11">
        <text>L-serine = pyruvate + NH4(+)</text>
        <dbReference type="Rhea" id="RHEA:19169"/>
        <dbReference type="ChEBI" id="CHEBI:15361"/>
        <dbReference type="ChEBI" id="CHEBI:28938"/>
        <dbReference type="ChEBI" id="CHEBI:33384"/>
        <dbReference type="EC" id="4.3.1.17"/>
    </reaction>
</comment>
<dbReference type="PANTHER" id="PTHR30182:SF1">
    <property type="entry name" value="L-SERINE DEHYDRATASE 1"/>
    <property type="match status" value="1"/>
</dbReference>
<protein>
    <recommendedName>
        <fullName evidence="4">L-serine ammonia-lyase</fullName>
        <ecNumber evidence="4">4.3.1.17</ecNumber>
    </recommendedName>
</protein>
<gene>
    <name evidence="13" type="ORF">Theth_1896</name>
</gene>
<dbReference type="GO" id="GO:0006094">
    <property type="term" value="P:gluconeogenesis"/>
    <property type="evidence" value="ECO:0007669"/>
    <property type="project" value="UniProtKB-KW"/>
</dbReference>
<evidence type="ECO:0000256" key="2">
    <source>
        <dbReference type="ARBA" id="ARBA00004742"/>
    </source>
</evidence>
<reference evidence="13 14" key="1">
    <citation type="submission" date="2010-11" db="EMBL/GenBank/DDBJ databases">
        <title>The complete genome of Thermotoga thermarum DSM 5069.</title>
        <authorList>
            <consortium name="US DOE Joint Genome Institute (JGI-PGF)"/>
            <person name="Lucas S."/>
            <person name="Copeland A."/>
            <person name="Lapidus A."/>
            <person name="Bruce D."/>
            <person name="Goodwin L."/>
            <person name="Pitluck S."/>
            <person name="Kyrpides N."/>
            <person name="Mavromatis K."/>
            <person name="Ivanova N."/>
            <person name="Zeytun A."/>
            <person name="Brettin T."/>
            <person name="Detter J.C."/>
            <person name="Tapia R."/>
            <person name="Han C."/>
            <person name="Land M."/>
            <person name="Hauser L."/>
            <person name="Markowitz V."/>
            <person name="Cheng J.-F."/>
            <person name="Hugenholtz P."/>
            <person name="Woyke T."/>
            <person name="Wu D."/>
            <person name="Spring S."/>
            <person name="Schroeder M."/>
            <person name="Brambilla E."/>
            <person name="Klenk H.-P."/>
            <person name="Eisen J.A."/>
        </authorList>
    </citation>
    <scope>NUCLEOTIDE SEQUENCE [LARGE SCALE GENOMIC DNA]</scope>
    <source>
        <strain evidence="13 14">DSM 5069</strain>
    </source>
</reference>
<comment type="similarity">
    <text evidence="3">Belongs to the iron-sulfur dependent L-serine dehydratase family.</text>
</comment>
<keyword evidence="5" id="KW-0312">Gluconeogenesis</keyword>
<dbReference type="RefSeq" id="WP_013933145.1">
    <property type="nucleotide sequence ID" value="NC_015707.1"/>
</dbReference>
<evidence type="ECO:0000313" key="13">
    <source>
        <dbReference type="EMBL" id="AEH51937.1"/>
    </source>
</evidence>
<evidence type="ECO:0000313" key="14">
    <source>
        <dbReference type="Proteomes" id="UP000006804"/>
    </source>
</evidence>
<keyword evidence="6" id="KW-0004">4Fe-4S</keyword>
<evidence type="ECO:0000256" key="1">
    <source>
        <dbReference type="ARBA" id="ARBA00001966"/>
    </source>
</evidence>
<dbReference type="HOGENOM" id="CLU_022305_2_0_0"/>
<comment type="cofactor">
    <cofactor evidence="1">
        <name>[4Fe-4S] cluster</name>
        <dbReference type="ChEBI" id="CHEBI:49883"/>
    </cofactor>
</comment>
<dbReference type="PANTHER" id="PTHR30182">
    <property type="entry name" value="L-SERINE DEHYDRATASE"/>
    <property type="match status" value="1"/>
</dbReference>
<proteinExistence type="inferred from homology"/>
<keyword evidence="14" id="KW-1185">Reference proteome</keyword>